<evidence type="ECO:0000313" key="2">
    <source>
        <dbReference type="EMBL" id="AIG77717.1"/>
    </source>
</evidence>
<keyword evidence="1" id="KW-0472">Membrane</keyword>
<keyword evidence="3" id="KW-1185">Reference proteome</keyword>
<dbReference type="STRING" id="208439.AJAP_24340"/>
<organism evidence="2 3">
    <name type="scientific">Amycolatopsis japonica</name>
    <dbReference type="NCBI Taxonomy" id="208439"/>
    <lineage>
        <taxon>Bacteria</taxon>
        <taxon>Bacillati</taxon>
        <taxon>Actinomycetota</taxon>
        <taxon>Actinomycetes</taxon>
        <taxon>Pseudonocardiales</taxon>
        <taxon>Pseudonocardiaceae</taxon>
        <taxon>Amycolatopsis</taxon>
        <taxon>Amycolatopsis japonica group</taxon>
    </lineage>
</organism>
<protein>
    <submittedName>
        <fullName evidence="2">Uncharacterized protein</fullName>
    </submittedName>
</protein>
<dbReference type="AlphaFoldDB" id="A0A075UU60"/>
<sequence>MTVSLSTTQILAGAGVLVLLFTVWRASARKARAAADAARASARVVSLAGRVLFTGAAFVGVQWLVITHPGSPLLLLVVLAVPDLIAAHVLTRALTVTTMDTGTTRRRGGGRR</sequence>
<reference evidence="2 3" key="1">
    <citation type="journal article" date="2014" name="J. Biotechnol.">
        <title>Complete genome sequence of the actinobacterium Amycolatopsis japonica MG417-CF17(T) (=DSM 44213T) producing (S,S)-N,N'-ethylenediaminedisuccinic acid.</title>
        <authorList>
            <person name="Stegmann E."/>
            <person name="Albersmeier A."/>
            <person name="Spohn M."/>
            <person name="Gert H."/>
            <person name="Weber T."/>
            <person name="Wohlleben W."/>
            <person name="Kalinowski J."/>
            <person name="Ruckert C."/>
        </authorList>
    </citation>
    <scope>NUCLEOTIDE SEQUENCE [LARGE SCALE GENOMIC DNA]</scope>
    <source>
        <strain evidence="3">MG417-CF17 (DSM 44213)</strain>
    </source>
</reference>
<keyword evidence="1" id="KW-0812">Transmembrane</keyword>
<keyword evidence="1" id="KW-1133">Transmembrane helix</keyword>
<dbReference type="HOGENOM" id="CLU_2155041_0_0_11"/>
<dbReference type="Proteomes" id="UP000028492">
    <property type="component" value="Chromosome"/>
</dbReference>
<name>A0A075UU60_9PSEU</name>
<accession>A0A075UU60</accession>
<feature type="transmembrane region" description="Helical" evidence="1">
    <location>
        <begin position="47"/>
        <end position="66"/>
    </location>
</feature>
<proteinExistence type="predicted"/>
<dbReference type="KEGG" id="aja:AJAP_24340"/>
<dbReference type="RefSeq" id="WP_038515388.1">
    <property type="nucleotide sequence ID" value="NZ_CP008953.1"/>
</dbReference>
<feature type="transmembrane region" description="Helical" evidence="1">
    <location>
        <begin position="72"/>
        <end position="90"/>
    </location>
</feature>
<evidence type="ECO:0000313" key="3">
    <source>
        <dbReference type="Proteomes" id="UP000028492"/>
    </source>
</evidence>
<feature type="transmembrane region" description="Helical" evidence="1">
    <location>
        <begin position="6"/>
        <end position="26"/>
    </location>
</feature>
<gene>
    <name evidence="2" type="ORF">AJAP_24340</name>
</gene>
<evidence type="ECO:0000256" key="1">
    <source>
        <dbReference type="SAM" id="Phobius"/>
    </source>
</evidence>
<dbReference type="EMBL" id="CP008953">
    <property type="protein sequence ID" value="AIG77717.1"/>
    <property type="molecule type" value="Genomic_DNA"/>
</dbReference>